<organism evidence="4">
    <name type="scientific">Perkinsus marinus (strain ATCC 50983 / TXsc)</name>
    <dbReference type="NCBI Taxonomy" id="423536"/>
    <lineage>
        <taxon>Eukaryota</taxon>
        <taxon>Sar</taxon>
        <taxon>Alveolata</taxon>
        <taxon>Perkinsozoa</taxon>
        <taxon>Perkinsea</taxon>
        <taxon>Perkinsida</taxon>
        <taxon>Perkinsidae</taxon>
        <taxon>Perkinsus</taxon>
    </lineage>
</organism>
<keyword evidence="1" id="KW-0175">Coiled coil</keyword>
<sequence length="257" mass="28469">MDRLKVEQEKEMTINTNLDYFQTKMCALHPNAIKMHERSERHLANVEREIRRQRQTEVDTQRNEAEVAKQIAKMNAAAMSAMEKDAGLFDPRRRVTELPQPDISRPAVLSNSRSSSSSIPLSKEEEEPIPSGPPALLPPLPLALQRPPPPPPSGTVAMPPPAKPAMPTPAVRPVMRAEPVYIPQMPRIVIPAKPVEEKQEEKKPLEFIQKDDEQPSSALMSAWDETKVAAARANSSNEPKIDATTGLGTWQAVGRCG</sequence>
<feature type="compositionally biased region" description="Low complexity" evidence="2">
    <location>
        <begin position="104"/>
        <end position="121"/>
    </location>
</feature>
<dbReference type="EMBL" id="GG672691">
    <property type="protein sequence ID" value="EER16887.1"/>
    <property type="molecule type" value="Genomic_DNA"/>
</dbReference>
<dbReference type="Proteomes" id="UP000007800">
    <property type="component" value="Unassembled WGS sequence"/>
</dbReference>
<gene>
    <name evidence="3" type="ORF">Pmar_PMAR004739</name>
</gene>
<evidence type="ECO:0000256" key="2">
    <source>
        <dbReference type="SAM" id="MobiDB-lite"/>
    </source>
</evidence>
<feature type="compositionally biased region" description="Pro residues" evidence="2">
    <location>
        <begin position="130"/>
        <end position="167"/>
    </location>
</feature>
<keyword evidence="4" id="KW-1185">Reference proteome</keyword>
<dbReference type="GeneID" id="9052892"/>
<dbReference type="AlphaFoldDB" id="C5KF85"/>
<dbReference type="InParanoid" id="C5KF85"/>
<evidence type="ECO:0000313" key="3">
    <source>
        <dbReference type="EMBL" id="EER16887.1"/>
    </source>
</evidence>
<dbReference type="RefSeq" id="XP_002785091.1">
    <property type="nucleotide sequence ID" value="XM_002785045.1"/>
</dbReference>
<feature type="region of interest" description="Disordered" evidence="2">
    <location>
        <begin position="97"/>
        <end position="168"/>
    </location>
</feature>
<protein>
    <submittedName>
        <fullName evidence="3">Uncharacterized protein</fullName>
    </submittedName>
</protein>
<evidence type="ECO:0000256" key="1">
    <source>
        <dbReference type="SAM" id="Coils"/>
    </source>
</evidence>
<feature type="coiled-coil region" evidence="1">
    <location>
        <begin position="36"/>
        <end position="63"/>
    </location>
</feature>
<proteinExistence type="predicted"/>
<accession>C5KF85</accession>
<name>C5KF85_PERM5</name>
<dbReference type="OrthoDB" id="480743at2759"/>
<reference evidence="3 4" key="1">
    <citation type="submission" date="2008-07" db="EMBL/GenBank/DDBJ databases">
        <authorList>
            <person name="El-Sayed N."/>
            <person name="Caler E."/>
            <person name="Inman J."/>
            <person name="Amedeo P."/>
            <person name="Hass B."/>
            <person name="Wortman J."/>
        </authorList>
    </citation>
    <scope>NUCLEOTIDE SEQUENCE [LARGE SCALE GENOMIC DNA]</scope>
    <source>
        <strain evidence="4">ATCC 50983 / TXsc</strain>
    </source>
</reference>
<evidence type="ECO:0000313" key="4">
    <source>
        <dbReference type="Proteomes" id="UP000007800"/>
    </source>
</evidence>